<evidence type="ECO:0000256" key="1">
    <source>
        <dbReference type="SAM" id="Coils"/>
    </source>
</evidence>
<dbReference type="NCBIfam" id="NF047472">
    <property type="entry name" value="LA_3696_Nterm"/>
    <property type="match status" value="1"/>
</dbReference>
<dbReference type="EMBL" id="NPDP01000028">
    <property type="protein sequence ID" value="PJZ29007.1"/>
    <property type="molecule type" value="Genomic_DNA"/>
</dbReference>
<organism evidence="2 3">
    <name type="scientific">Leptospira kmetyi</name>
    <dbReference type="NCBI Taxonomy" id="408139"/>
    <lineage>
        <taxon>Bacteria</taxon>
        <taxon>Pseudomonadati</taxon>
        <taxon>Spirochaetota</taxon>
        <taxon>Spirochaetia</taxon>
        <taxon>Leptospirales</taxon>
        <taxon>Leptospiraceae</taxon>
        <taxon>Leptospira</taxon>
    </lineage>
</organism>
<dbReference type="RefSeq" id="WP_100755866.1">
    <property type="nucleotide sequence ID" value="NZ_NPDP01000028.1"/>
</dbReference>
<dbReference type="Proteomes" id="UP000231919">
    <property type="component" value="Unassembled WGS sequence"/>
</dbReference>
<gene>
    <name evidence="2" type="ORF">CH378_14710</name>
</gene>
<sequence>MPVDLIHKIPIQIEETLGREGKDQFVAFLNEVFAELKNSILEDSFVQFETTLKPELIQVHSKMETLKMSLNGEIEKLRYDINLKNVNLQGEVKMEIAEIKIDMVNLRNELKTDIAELRAEMKSDLHELQKSIVDIHKTVAAQTRWILTGMFGVATLSAAMGKIIN</sequence>
<keyword evidence="1" id="KW-0175">Coiled coil</keyword>
<comment type="caution">
    <text evidence="2">The sequence shown here is derived from an EMBL/GenBank/DDBJ whole genome shotgun (WGS) entry which is preliminary data.</text>
</comment>
<keyword evidence="3" id="KW-1185">Reference proteome</keyword>
<protein>
    <recommendedName>
        <fullName evidence="4">DUF1640 domain-containing protein</fullName>
    </recommendedName>
</protein>
<evidence type="ECO:0000313" key="3">
    <source>
        <dbReference type="Proteomes" id="UP000231919"/>
    </source>
</evidence>
<evidence type="ECO:0000313" key="2">
    <source>
        <dbReference type="EMBL" id="PJZ29007.1"/>
    </source>
</evidence>
<accession>A0ABX4NA71</accession>
<proteinExistence type="predicted"/>
<name>A0ABX4NA71_9LEPT</name>
<dbReference type="Gene3D" id="6.10.250.2700">
    <property type="match status" value="1"/>
</dbReference>
<feature type="coiled-coil region" evidence="1">
    <location>
        <begin position="100"/>
        <end position="127"/>
    </location>
</feature>
<evidence type="ECO:0008006" key="4">
    <source>
        <dbReference type="Google" id="ProtNLM"/>
    </source>
</evidence>
<reference evidence="2 3" key="1">
    <citation type="submission" date="2017-07" db="EMBL/GenBank/DDBJ databases">
        <title>Leptospira spp. isolated from tropical soils.</title>
        <authorList>
            <person name="Thibeaux R."/>
            <person name="Iraola G."/>
            <person name="Ferres I."/>
            <person name="Bierque E."/>
            <person name="Girault D."/>
            <person name="Soupe-Gilbert M.-E."/>
            <person name="Picardeau M."/>
            <person name="Goarant C."/>
        </authorList>
    </citation>
    <scope>NUCLEOTIDE SEQUENCE [LARGE SCALE GENOMIC DNA]</scope>
    <source>
        <strain evidence="2 3">JW2-C-B1</strain>
    </source>
</reference>